<dbReference type="GO" id="GO:0004674">
    <property type="term" value="F:protein serine/threonine kinase activity"/>
    <property type="evidence" value="ECO:0007669"/>
    <property type="project" value="TreeGrafter"/>
</dbReference>
<dbReference type="GO" id="GO:0005524">
    <property type="term" value="F:ATP binding"/>
    <property type="evidence" value="ECO:0007669"/>
    <property type="project" value="InterPro"/>
</dbReference>
<evidence type="ECO:0000259" key="1">
    <source>
        <dbReference type="PROSITE" id="PS50011"/>
    </source>
</evidence>
<dbReference type="AlphaFoldDB" id="A0A9N8YZ96"/>
<name>A0A9N8YZ96_9GLOM</name>
<dbReference type="SUPFAM" id="SSF56112">
    <property type="entry name" value="Protein kinase-like (PK-like)"/>
    <property type="match status" value="1"/>
</dbReference>
<protein>
    <submittedName>
        <fullName evidence="2">2180_t:CDS:1</fullName>
    </submittedName>
</protein>
<feature type="domain" description="Protein kinase" evidence="1">
    <location>
        <begin position="69"/>
        <end position="334"/>
    </location>
</feature>
<reference evidence="2" key="1">
    <citation type="submission" date="2021-06" db="EMBL/GenBank/DDBJ databases">
        <authorList>
            <person name="Kallberg Y."/>
            <person name="Tangrot J."/>
            <person name="Rosling A."/>
        </authorList>
    </citation>
    <scope>NUCLEOTIDE SEQUENCE</scope>
    <source>
        <strain evidence="2">FL130A</strain>
    </source>
</reference>
<gene>
    <name evidence="2" type="ORF">ALEPTO_LOCUS1271</name>
</gene>
<dbReference type="PANTHER" id="PTHR44329">
    <property type="entry name" value="SERINE/THREONINE-PROTEIN KINASE TNNI3K-RELATED"/>
    <property type="match status" value="1"/>
</dbReference>
<evidence type="ECO:0000313" key="2">
    <source>
        <dbReference type="EMBL" id="CAG8455775.1"/>
    </source>
</evidence>
<dbReference type="InterPro" id="IPR000719">
    <property type="entry name" value="Prot_kinase_dom"/>
</dbReference>
<dbReference type="EMBL" id="CAJVPS010000128">
    <property type="protein sequence ID" value="CAG8455775.1"/>
    <property type="molecule type" value="Genomic_DNA"/>
</dbReference>
<dbReference type="InterPro" id="IPR051681">
    <property type="entry name" value="Ser/Thr_Kinases-Pseudokinases"/>
</dbReference>
<keyword evidence="3" id="KW-1185">Reference proteome</keyword>
<dbReference type="OrthoDB" id="2417996at2759"/>
<dbReference type="InterPro" id="IPR011009">
    <property type="entry name" value="Kinase-like_dom_sf"/>
</dbReference>
<dbReference type="InterPro" id="IPR001245">
    <property type="entry name" value="Ser-Thr/Tyr_kinase_cat_dom"/>
</dbReference>
<sequence length="334" mass="39194">MTAATHCPDCRKRYMDVQKPWCKKCDFPKVFGQWTSGDKKIDEFIKHTQNTEGIDYENNYLEWIPFDRFRNYEIIGRGGYGTVYSAEWIDGKRCWDQSTDPWTRTRQPCKVALKSLNSEMESHQAFIEEVRSHYNAHNDSFATTSFPMYGLSRDPNTQKYLIIMPFIENGNLRSYIHENFHVLNWEFKLQLLYSIAYQLSCIHSRQLVHRDLHGGNVLVKIEEGKGSAEITDFGLCRSADEEYVNLAKRCLDADPEKRPGTWEIRNFFSNRHATNSIPQEYRRADECKKKASPPQSNYVHSDAIYSSRLLDLKTMRQTFDTQQLNQMIEDFSDI</sequence>
<dbReference type="Gene3D" id="1.10.510.10">
    <property type="entry name" value="Transferase(Phosphotransferase) domain 1"/>
    <property type="match status" value="1"/>
</dbReference>
<proteinExistence type="predicted"/>
<organism evidence="2 3">
    <name type="scientific">Ambispora leptoticha</name>
    <dbReference type="NCBI Taxonomy" id="144679"/>
    <lineage>
        <taxon>Eukaryota</taxon>
        <taxon>Fungi</taxon>
        <taxon>Fungi incertae sedis</taxon>
        <taxon>Mucoromycota</taxon>
        <taxon>Glomeromycotina</taxon>
        <taxon>Glomeromycetes</taxon>
        <taxon>Archaeosporales</taxon>
        <taxon>Ambisporaceae</taxon>
        <taxon>Ambispora</taxon>
    </lineage>
</organism>
<evidence type="ECO:0000313" key="3">
    <source>
        <dbReference type="Proteomes" id="UP000789508"/>
    </source>
</evidence>
<dbReference type="PROSITE" id="PS50011">
    <property type="entry name" value="PROTEIN_KINASE_DOM"/>
    <property type="match status" value="1"/>
</dbReference>
<dbReference type="Proteomes" id="UP000789508">
    <property type="component" value="Unassembled WGS sequence"/>
</dbReference>
<accession>A0A9N8YZ96</accession>
<comment type="caution">
    <text evidence="2">The sequence shown here is derived from an EMBL/GenBank/DDBJ whole genome shotgun (WGS) entry which is preliminary data.</text>
</comment>
<dbReference type="PANTHER" id="PTHR44329:SF291">
    <property type="entry name" value="PROTEIN KINASE DOMAIN-CONTAINING PROTEIN"/>
    <property type="match status" value="1"/>
</dbReference>
<dbReference type="Pfam" id="PF07714">
    <property type="entry name" value="PK_Tyr_Ser-Thr"/>
    <property type="match status" value="1"/>
</dbReference>